<keyword evidence="3" id="KW-1185">Reference proteome</keyword>
<dbReference type="AlphaFoldDB" id="F3NRY5"/>
<dbReference type="Proteomes" id="UP000003022">
    <property type="component" value="Unassembled WGS sequence"/>
</dbReference>
<proteinExistence type="predicted"/>
<sequence length="58" mass="6224">MESHRCLRSQRWGNGRGGPASVSAPLVRRLPAPVTGRTAALRGDWPTRCTGQAVGVRL</sequence>
<organism evidence="2 3">
    <name type="scientific">Streptomyces griseoaurantiacus M045</name>
    <dbReference type="NCBI Taxonomy" id="996637"/>
    <lineage>
        <taxon>Bacteria</taxon>
        <taxon>Bacillati</taxon>
        <taxon>Actinomycetota</taxon>
        <taxon>Actinomycetes</taxon>
        <taxon>Kitasatosporales</taxon>
        <taxon>Streptomycetaceae</taxon>
        <taxon>Streptomyces</taxon>
        <taxon>Streptomyces aurantiacus group</taxon>
    </lineage>
</organism>
<accession>F3NRY5</accession>
<dbReference type="STRING" id="996637.SGM_5899"/>
<name>F3NRY5_9ACTN</name>
<reference evidence="2 3" key="1">
    <citation type="journal article" date="2011" name="J. Bacteriol.">
        <title>Draft genome sequence of the marine bacterium Streptomyces griseoaurantiacus M045, which produces novel manumycin-type antibiotics with a pABA core component.</title>
        <authorList>
            <person name="Li F."/>
            <person name="Jiang P."/>
            <person name="Zheng H."/>
            <person name="Wang S."/>
            <person name="Zhao G."/>
            <person name="Qin S."/>
            <person name="Liu Z."/>
        </authorList>
    </citation>
    <scope>NUCLEOTIDE SEQUENCE [LARGE SCALE GENOMIC DNA]</scope>
    <source>
        <strain evidence="2 3">M045</strain>
    </source>
</reference>
<dbReference type="EMBL" id="AEYX01000045">
    <property type="protein sequence ID" value="EGG43558.1"/>
    <property type="molecule type" value="Genomic_DNA"/>
</dbReference>
<protein>
    <submittedName>
        <fullName evidence="2">Uncharacterized protein</fullName>
    </submittedName>
</protein>
<gene>
    <name evidence="2" type="ORF">SGM_5899</name>
</gene>
<comment type="caution">
    <text evidence="2">The sequence shown here is derived from an EMBL/GenBank/DDBJ whole genome shotgun (WGS) entry which is preliminary data.</text>
</comment>
<evidence type="ECO:0000313" key="2">
    <source>
        <dbReference type="EMBL" id="EGG43558.1"/>
    </source>
</evidence>
<evidence type="ECO:0000256" key="1">
    <source>
        <dbReference type="SAM" id="MobiDB-lite"/>
    </source>
</evidence>
<feature type="region of interest" description="Disordered" evidence="1">
    <location>
        <begin position="1"/>
        <end position="25"/>
    </location>
</feature>
<evidence type="ECO:0000313" key="3">
    <source>
        <dbReference type="Proteomes" id="UP000003022"/>
    </source>
</evidence>